<feature type="transmembrane region" description="Helical" evidence="6">
    <location>
        <begin position="103"/>
        <end position="125"/>
    </location>
</feature>
<dbReference type="SUPFAM" id="SSF103481">
    <property type="entry name" value="Multidrug resistance efflux transporter EmrE"/>
    <property type="match status" value="2"/>
</dbReference>
<dbReference type="EMBL" id="BSYI01000004">
    <property type="protein sequence ID" value="GMG81572.1"/>
    <property type="molecule type" value="Genomic_DNA"/>
</dbReference>
<reference evidence="8 9" key="1">
    <citation type="submission" date="2023-04" db="EMBL/GenBank/DDBJ databases">
        <title>Marinoamorphus aggregata gen. nov., sp. Nov., isolate from tissue of brittle star Ophioplocus japonicus.</title>
        <authorList>
            <person name="Kawano K."/>
            <person name="Sawayama S."/>
            <person name="Nakagawa S."/>
        </authorList>
    </citation>
    <scope>NUCLEOTIDE SEQUENCE [LARGE SCALE GENOMIC DNA]</scope>
    <source>
        <strain evidence="8 9">NKW23</strain>
    </source>
</reference>
<keyword evidence="3 6" id="KW-0812">Transmembrane</keyword>
<feature type="transmembrane region" description="Helical" evidence="6">
    <location>
        <begin position="159"/>
        <end position="179"/>
    </location>
</feature>
<evidence type="ECO:0000313" key="9">
    <source>
        <dbReference type="Proteomes" id="UP001239909"/>
    </source>
</evidence>
<keyword evidence="9" id="KW-1185">Reference proteome</keyword>
<dbReference type="Pfam" id="PF00892">
    <property type="entry name" value="EamA"/>
    <property type="match status" value="2"/>
</dbReference>
<organism evidence="8 9">
    <name type="scientific">Paralimibaculum aggregatum</name>
    <dbReference type="NCBI Taxonomy" id="3036245"/>
    <lineage>
        <taxon>Bacteria</taxon>
        <taxon>Pseudomonadati</taxon>
        <taxon>Pseudomonadota</taxon>
        <taxon>Alphaproteobacteria</taxon>
        <taxon>Rhodobacterales</taxon>
        <taxon>Paracoccaceae</taxon>
        <taxon>Paralimibaculum</taxon>
    </lineage>
</organism>
<keyword evidence="5 6" id="KW-0472">Membrane</keyword>
<evidence type="ECO:0000256" key="1">
    <source>
        <dbReference type="ARBA" id="ARBA00004141"/>
    </source>
</evidence>
<keyword evidence="4 6" id="KW-1133">Transmembrane helix</keyword>
<comment type="caution">
    <text evidence="8">The sequence shown here is derived from an EMBL/GenBank/DDBJ whole genome shotgun (WGS) entry which is preliminary data.</text>
</comment>
<evidence type="ECO:0000256" key="6">
    <source>
        <dbReference type="SAM" id="Phobius"/>
    </source>
</evidence>
<evidence type="ECO:0000259" key="7">
    <source>
        <dbReference type="Pfam" id="PF00892"/>
    </source>
</evidence>
<feature type="transmembrane region" description="Helical" evidence="6">
    <location>
        <begin position="49"/>
        <end position="68"/>
    </location>
</feature>
<name>A0ABQ6LDZ2_9RHOB</name>
<feature type="transmembrane region" description="Helical" evidence="6">
    <location>
        <begin position="132"/>
        <end position="153"/>
    </location>
</feature>
<evidence type="ECO:0000256" key="3">
    <source>
        <dbReference type="ARBA" id="ARBA00022692"/>
    </source>
</evidence>
<dbReference type="InterPro" id="IPR000620">
    <property type="entry name" value="EamA_dom"/>
</dbReference>
<gene>
    <name evidence="8" type="ORF">LNKW23_07850</name>
</gene>
<evidence type="ECO:0000256" key="2">
    <source>
        <dbReference type="ARBA" id="ARBA00009853"/>
    </source>
</evidence>
<evidence type="ECO:0000256" key="5">
    <source>
        <dbReference type="ARBA" id="ARBA00023136"/>
    </source>
</evidence>
<sequence length="312" mass="32777">MPTDAARAVAGEPPVARYALMLTAAQMIFCAQDGVVKIVAGNLGVGQYATIRSGFVLFFIALAALAVRALRRPVKRTGPVVARSLFQVASILLYFTSITQLPLAVAGVGFYTFPIFTTLISAAVMRTPVSRATWAATFTGFAGAALIIGPGLAELDVLVLLPLLAATCYAVSVVITHYGCGQEDTLALVRVQNLCFLAVGLAGLGLGAAGMLPGGWSWSPVTGGTWAALAAISALNLLMAFVLLYVYQRAAPPRLAPFSYTYLVFAAAMDWIVWANPPTLQTLAGGALTALGGIMVLRAGRTPRQRFNQPLR</sequence>
<dbReference type="PANTHER" id="PTHR22911:SF6">
    <property type="entry name" value="SOLUTE CARRIER FAMILY 35 MEMBER G1"/>
    <property type="match status" value="1"/>
</dbReference>
<accession>A0ABQ6LDZ2</accession>
<feature type="transmembrane region" description="Helical" evidence="6">
    <location>
        <begin position="191"/>
        <end position="212"/>
    </location>
</feature>
<dbReference type="InterPro" id="IPR037185">
    <property type="entry name" value="EmrE-like"/>
</dbReference>
<dbReference type="PANTHER" id="PTHR22911">
    <property type="entry name" value="ACYL-MALONYL CONDENSING ENZYME-RELATED"/>
    <property type="match status" value="1"/>
</dbReference>
<protein>
    <submittedName>
        <fullName evidence="8">DMT family transporter</fullName>
    </submittedName>
</protein>
<feature type="transmembrane region" description="Helical" evidence="6">
    <location>
        <begin position="280"/>
        <end position="297"/>
    </location>
</feature>
<comment type="similarity">
    <text evidence="2">Belongs to the drug/metabolite transporter (DMT) superfamily. 10 TMS drug/metabolite exporter (DME) (TC 2.A.7.3) family.</text>
</comment>
<evidence type="ECO:0000256" key="4">
    <source>
        <dbReference type="ARBA" id="ARBA00022989"/>
    </source>
</evidence>
<feature type="domain" description="EamA" evidence="7">
    <location>
        <begin position="159"/>
        <end position="297"/>
    </location>
</feature>
<feature type="transmembrane region" description="Helical" evidence="6">
    <location>
        <begin position="224"/>
        <end position="246"/>
    </location>
</feature>
<feature type="domain" description="EamA" evidence="7">
    <location>
        <begin position="34"/>
        <end position="148"/>
    </location>
</feature>
<feature type="transmembrane region" description="Helical" evidence="6">
    <location>
        <begin position="258"/>
        <end position="274"/>
    </location>
</feature>
<proteinExistence type="inferred from homology"/>
<dbReference type="RefSeq" id="WP_285670232.1">
    <property type="nucleotide sequence ID" value="NZ_BSYI01000004.1"/>
</dbReference>
<evidence type="ECO:0000313" key="8">
    <source>
        <dbReference type="EMBL" id="GMG81572.1"/>
    </source>
</evidence>
<comment type="subcellular location">
    <subcellularLocation>
        <location evidence="1">Membrane</location>
        <topology evidence="1">Multi-pass membrane protein</topology>
    </subcellularLocation>
</comment>
<feature type="transmembrane region" description="Helical" evidence="6">
    <location>
        <begin position="80"/>
        <end position="97"/>
    </location>
</feature>
<dbReference type="Proteomes" id="UP001239909">
    <property type="component" value="Unassembled WGS sequence"/>
</dbReference>